<evidence type="ECO:0000313" key="2">
    <source>
        <dbReference type="EMBL" id="NIK74278.1"/>
    </source>
</evidence>
<name>A0A846MRJ2_9BACT</name>
<feature type="signal peptide" evidence="1">
    <location>
        <begin position="1"/>
        <end position="21"/>
    </location>
</feature>
<accession>A0A846MRJ2</accession>
<dbReference type="AlphaFoldDB" id="A0A846MRJ2"/>
<dbReference type="Gene3D" id="2.40.160.60">
    <property type="entry name" value="Outer membrane protein transport protein (OMPP1/FadL/TodX)"/>
    <property type="match status" value="1"/>
</dbReference>
<protein>
    <recommendedName>
        <fullName evidence="4">Long-chain fatty acid transport protein</fullName>
    </recommendedName>
</protein>
<gene>
    <name evidence="2" type="ORF">FHS56_001791</name>
</gene>
<sequence length="498" mass="55796">MKKQIFLFSFFACLSFFGSRAQVYYNDAFRYTYRPMPTGSARTLALGGAQGAMGSDAASLAVNPAGIGLFRRAEVAVGLDYGNSLIQSSYLDTDETANRDKIGLSHASAIFAAPQSSAGQTIQFGISYVRTHDFRQDSYYQASNPYSSLADVWTEEAAGIHAKVFESEAANNKIYDLASLAYATFVINPYADDSTQYYTEFRDVNNQLVAPILQEERIKESGSRSVFNITAGGQIQEKIYWGATVGIEVINYERENTYKERLSRTAADGELQAFTLRQRYTATGGGLYLGMGIIVRPIEPLRIGAAIQTPTGFSLYETSTASIESESVGFSKVSASIIPYEYDFRYRSPWRASGSLFWQIKKYGFITADVEWIPYRQMAVSGSDNNFDESGERRAIRENFRNSIQARVGAEARIGSWYVRTGVCYTPSPLRKEAAYYDAMAFTGGIGYRLQGFQLSISGVFARYASLYQPYVSQQYFSPTVERTQQYMQWQVSTHWYF</sequence>
<dbReference type="Proteomes" id="UP000537126">
    <property type="component" value="Unassembled WGS sequence"/>
</dbReference>
<dbReference type="RefSeq" id="WP_208409658.1">
    <property type="nucleotide sequence ID" value="NZ_JAASRN010000002.1"/>
</dbReference>
<dbReference type="EMBL" id="JAASRN010000002">
    <property type="protein sequence ID" value="NIK74278.1"/>
    <property type="molecule type" value="Genomic_DNA"/>
</dbReference>
<keyword evidence="1" id="KW-0732">Signal</keyword>
<reference evidence="2 3" key="1">
    <citation type="submission" date="2020-03" db="EMBL/GenBank/DDBJ databases">
        <title>Genomic Encyclopedia of Type Strains, Phase IV (KMG-IV): sequencing the most valuable type-strain genomes for metagenomic binning, comparative biology and taxonomic classification.</title>
        <authorList>
            <person name="Goeker M."/>
        </authorList>
    </citation>
    <scope>NUCLEOTIDE SEQUENCE [LARGE SCALE GENOMIC DNA]</scope>
    <source>
        <strain evidence="2 3">DSM 5718</strain>
    </source>
</reference>
<evidence type="ECO:0008006" key="4">
    <source>
        <dbReference type="Google" id="ProtNLM"/>
    </source>
</evidence>
<proteinExistence type="predicted"/>
<evidence type="ECO:0000313" key="3">
    <source>
        <dbReference type="Proteomes" id="UP000537126"/>
    </source>
</evidence>
<organism evidence="2 3">
    <name type="scientific">Thermonema lapsum</name>
    <dbReference type="NCBI Taxonomy" id="28195"/>
    <lineage>
        <taxon>Bacteria</taxon>
        <taxon>Pseudomonadati</taxon>
        <taxon>Bacteroidota</taxon>
        <taxon>Cytophagia</taxon>
        <taxon>Cytophagales</taxon>
        <taxon>Thermonemataceae</taxon>
        <taxon>Thermonema</taxon>
    </lineage>
</organism>
<feature type="chain" id="PRO_5032937465" description="Long-chain fatty acid transport protein" evidence="1">
    <location>
        <begin position="22"/>
        <end position="498"/>
    </location>
</feature>
<evidence type="ECO:0000256" key="1">
    <source>
        <dbReference type="SAM" id="SignalP"/>
    </source>
</evidence>
<comment type="caution">
    <text evidence="2">The sequence shown here is derived from an EMBL/GenBank/DDBJ whole genome shotgun (WGS) entry which is preliminary data.</text>
</comment>
<keyword evidence="3" id="KW-1185">Reference proteome</keyword>
<dbReference type="SUPFAM" id="SSF56935">
    <property type="entry name" value="Porins"/>
    <property type="match status" value="1"/>
</dbReference>